<proteinExistence type="inferred from homology"/>
<dbReference type="AlphaFoldDB" id="A0A813NDU8"/>
<comment type="similarity">
    <text evidence="1">Belongs to the CoA-transferase III family.</text>
</comment>
<protein>
    <submittedName>
        <fullName evidence="3">Uncharacterized protein</fullName>
    </submittedName>
</protein>
<dbReference type="PANTHER" id="PTHR48207">
    <property type="entry name" value="SUCCINATE--HYDROXYMETHYLGLUTARATE COA-TRANSFERASE"/>
    <property type="match status" value="1"/>
</dbReference>
<evidence type="ECO:0000313" key="3">
    <source>
        <dbReference type="EMBL" id="CAF0734230.1"/>
    </source>
</evidence>
<dbReference type="Pfam" id="PF02515">
    <property type="entry name" value="CoA_transf_3"/>
    <property type="match status" value="1"/>
</dbReference>
<dbReference type="InterPro" id="IPR023606">
    <property type="entry name" value="CoA-Trfase_III_dom_1_sf"/>
</dbReference>
<dbReference type="Proteomes" id="UP000663891">
    <property type="component" value="Unassembled WGS sequence"/>
</dbReference>
<dbReference type="Gene3D" id="3.30.1540.10">
    <property type="entry name" value="formyl-coa transferase, domain 3"/>
    <property type="match status" value="1"/>
</dbReference>
<dbReference type="EMBL" id="CAJNON010000001">
    <property type="protein sequence ID" value="CAF0734230.1"/>
    <property type="molecule type" value="Genomic_DNA"/>
</dbReference>
<comment type="caution">
    <text evidence="3">The sequence shown here is derived from an EMBL/GenBank/DDBJ whole genome shotgun (WGS) entry which is preliminary data.</text>
</comment>
<dbReference type="Gene3D" id="3.40.50.10540">
    <property type="entry name" value="Crotonobetainyl-coa:carnitine coa-transferase, domain 1"/>
    <property type="match status" value="1"/>
</dbReference>
<sequence>MLSQPLSSYKVLDLSRVRAGPTAVRQLSDWGAQVIKIEMPKNNSDDDDKIDTSDYQNIQRNKRSIAINLKHNDGIRILKQLVSTTDVLIESFRPDVKHRLGIDYETLRQVNPRLIYASISGFGQTGPYQNRPGYDQIVQGMGGLMSVTGLPGQGPVRAGIPIADLSTGLLLANGILIALLERHSSGQGQYIETSLLAAQIFMLDLQAARYLVDNEIPSQAGNHHPTTIPTGTFRTLDGHINIAASQQSEFKRLCKALNLDNLSLDPDYHTAEKRSINREKLNTQLETIFSTKSTEYWINELNKESIACGPINRIDETFADPQVKHLHLTSHIEHPKRGDMELLGQPITMSRSQWLIHRRAPQYGEQTREILNELGYETNEIENLLTRNVVYTSC</sequence>
<evidence type="ECO:0000256" key="2">
    <source>
        <dbReference type="ARBA" id="ARBA00022679"/>
    </source>
</evidence>
<dbReference type="GO" id="GO:0008410">
    <property type="term" value="F:CoA-transferase activity"/>
    <property type="evidence" value="ECO:0007669"/>
    <property type="project" value="TreeGrafter"/>
</dbReference>
<evidence type="ECO:0000256" key="1">
    <source>
        <dbReference type="ARBA" id="ARBA00008383"/>
    </source>
</evidence>
<keyword evidence="2" id="KW-0808">Transferase</keyword>
<dbReference type="OrthoDB" id="5863171at2759"/>
<dbReference type="SUPFAM" id="SSF89796">
    <property type="entry name" value="CoA-transferase family III (CaiB/BaiF)"/>
    <property type="match status" value="1"/>
</dbReference>
<reference evidence="3" key="1">
    <citation type="submission" date="2021-02" db="EMBL/GenBank/DDBJ databases">
        <authorList>
            <person name="Nowell W R."/>
        </authorList>
    </citation>
    <scope>NUCLEOTIDE SEQUENCE</scope>
</reference>
<evidence type="ECO:0000313" key="4">
    <source>
        <dbReference type="Proteomes" id="UP000663891"/>
    </source>
</evidence>
<dbReference type="InterPro" id="IPR003673">
    <property type="entry name" value="CoA-Trfase_fam_III"/>
</dbReference>
<dbReference type="InterPro" id="IPR050483">
    <property type="entry name" value="CoA-transferase_III_domain"/>
</dbReference>
<accession>A0A813NDU8</accession>
<dbReference type="InterPro" id="IPR044855">
    <property type="entry name" value="CoA-Trfase_III_dom3_sf"/>
</dbReference>
<name>A0A813NDU8_9BILA</name>
<organism evidence="3 4">
    <name type="scientific">Adineta steineri</name>
    <dbReference type="NCBI Taxonomy" id="433720"/>
    <lineage>
        <taxon>Eukaryota</taxon>
        <taxon>Metazoa</taxon>
        <taxon>Spiralia</taxon>
        <taxon>Gnathifera</taxon>
        <taxon>Rotifera</taxon>
        <taxon>Eurotatoria</taxon>
        <taxon>Bdelloidea</taxon>
        <taxon>Adinetida</taxon>
        <taxon>Adinetidae</taxon>
        <taxon>Adineta</taxon>
    </lineage>
</organism>
<dbReference type="PANTHER" id="PTHR48207:SF3">
    <property type="entry name" value="SUCCINATE--HYDROXYMETHYLGLUTARATE COA-TRANSFERASE"/>
    <property type="match status" value="1"/>
</dbReference>
<gene>
    <name evidence="3" type="ORF">VCS650_LOCUS220</name>
</gene>